<evidence type="ECO:0000313" key="2">
    <source>
        <dbReference type="EnsemblPlants" id="TuG1812G0600002673.01.T04.cds282357"/>
    </source>
</evidence>
<feature type="transmembrane region" description="Helical" evidence="1">
    <location>
        <begin position="25"/>
        <end position="47"/>
    </location>
</feature>
<keyword evidence="1" id="KW-1133">Transmembrane helix</keyword>
<dbReference type="Proteomes" id="UP000015106">
    <property type="component" value="Chromosome 6"/>
</dbReference>
<reference evidence="2" key="2">
    <citation type="submission" date="2018-03" db="EMBL/GenBank/DDBJ databases">
        <title>The Triticum urartu genome reveals the dynamic nature of wheat genome evolution.</title>
        <authorList>
            <person name="Ling H."/>
            <person name="Ma B."/>
            <person name="Shi X."/>
            <person name="Liu H."/>
            <person name="Dong L."/>
            <person name="Sun H."/>
            <person name="Cao Y."/>
            <person name="Gao Q."/>
            <person name="Zheng S."/>
            <person name="Li Y."/>
            <person name="Yu Y."/>
            <person name="Du H."/>
            <person name="Qi M."/>
            <person name="Li Y."/>
            <person name="Yu H."/>
            <person name="Cui Y."/>
            <person name="Wang N."/>
            <person name="Chen C."/>
            <person name="Wu H."/>
            <person name="Zhao Y."/>
            <person name="Zhang J."/>
            <person name="Li Y."/>
            <person name="Zhou W."/>
            <person name="Zhang B."/>
            <person name="Hu W."/>
            <person name="Eijk M."/>
            <person name="Tang J."/>
            <person name="Witsenboer H."/>
            <person name="Zhao S."/>
            <person name="Li Z."/>
            <person name="Zhang A."/>
            <person name="Wang D."/>
            <person name="Liang C."/>
        </authorList>
    </citation>
    <scope>NUCLEOTIDE SEQUENCE [LARGE SCALE GENOMIC DNA]</scope>
    <source>
        <strain evidence="2">cv. G1812</strain>
    </source>
</reference>
<keyword evidence="1" id="KW-0472">Membrane</keyword>
<dbReference type="AlphaFoldDB" id="A0A8R7UVQ5"/>
<proteinExistence type="predicted"/>
<evidence type="ECO:0000256" key="1">
    <source>
        <dbReference type="SAM" id="Phobius"/>
    </source>
</evidence>
<dbReference type="EnsemblPlants" id="TuG1812G0600002673.01.T04">
    <property type="protein sequence ID" value="TuG1812G0600002673.01.T04.cds282357"/>
    <property type="gene ID" value="TuG1812G0600002673.01"/>
</dbReference>
<dbReference type="Gramene" id="TuG1812G0600002673.01.T04">
    <property type="protein sequence ID" value="TuG1812G0600002673.01.T04.cds282357"/>
    <property type="gene ID" value="TuG1812G0600002673.01"/>
</dbReference>
<name>A0A8R7UVQ5_TRIUA</name>
<organism evidence="2 3">
    <name type="scientific">Triticum urartu</name>
    <name type="common">Red wild einkorn</name>
    <name type="synonym">Crithodium urartu</name>
    <dbReference type="NCBI Taxonomy" id="4572"/>
    <lineage>
        <taxon>Eukaryota</taxon>
        <taxon>Viridiplantae</taxon>
        <taxon>Streptophyta</taxon>
        <taxon>Embryophyta</taxon>
        <taxon>Tracheophyta</taxon>
        <taxon>Spermatophyta</taxon>
        <taxon>Magnoliopsida</taxon>
        <taxon>Liliopsida</taxon>
        <taxon>Poales</taxon>
        <taxon>Poaceae</taxon>
        <taxon>BOP clade</taxon>
        <taxon>Pooideae</taxon>
        <taxon>Triticodae</taxon>
        <taxon>Triticeae</taxon>
        <taxon>Triticinae</taxon>
        <taxon>Triticum</taxon>
    </lineage>
</organism>
<protein>
    <submittedName>
        <fullName evidence="2">Uncharacterized protein</fullName>
    </submittedName>
</protein>
<reference evidence="3" key="1">
    <citation type="journal article" date="2013" name="Nature">
        <title>Draft genome of the wheat A-genome progenitor Triticum urartu.</title>
        <authorList>
            <person name="Ling H.Q."/>
            <person name="Zhao S."/>
            <person name="Liu D."/>
            <person name="Wang J."/>
            <person name="Sun H."/>
            <person name="Zhang C."/>
            <person name="Fan H."/>
            <person name="Li D."/>
            <person name="Dong L."/>
            <person name="Tao Y."/>
            <person name="Gao C."/>
            <person name="Wu H."/>
            <person name="Li Y."/>
            <person name="Cui Y."/>
            <person name="Guo X."/>
            <person name="Zheng S."/>
            <person name="Wang B."/>
            <person name="Yu K."/>
            <person name="Liang Q."/>
            <person name="Yang W."/>
            <person name="Lou X."/>
            <person name="Chen J."/>
            <person name="Feng M."/>
            <person name="Jian J."/>
            <person name="Zhang X."/>
            <person name="Luo G."/>
            <person name="Jiang Y."/>
            <person name="Liu J."/>
            <person name="Wang Z."/>
            <person name="Sha Y."/>
            <person name="Zhang B."/>
            <person name="Wu H."/>
            <person name="Tang D."/>
            <person name="Shen Q."/>
            <person name="Xue P."/>
            <person name="Zou S."/>
            <person name="Wang X."/>
            <person name="Liu X."/>
            <person name="Wang F."/>
            <person name="Yang Y."/>
            <person name="An X."/>
            <person name="Dong Z."/>
            <person name="Zhang K."/>
            <person name="Zhang X."/>
            <person name="Luo M.C."/>
            <person name="Dvorak J."/>
            <person name="Tong Y."/>
            <person name="Wang J."/>
            <person name="Yang H."/>
            <person name="Li Z."/>
            <person name="Wang D."/>
            <person name="Zhang A."/>
            <person name="Wang J."/>
        </authorList>
    </citation>
    <scope>NUCLEOTIDE SEQUENCE</scope>
    <source>
        <strain evidence="3">cv. G1812</strain>
    </source>
</reference>
<keyword evidence="1" id="KW-0812">Transmembrane</keyword>
<keyword evidence="3" id="KW-1185">Reference proteome</keyword>
<evidence type="ECO:0000313" key="3">
    <source>
        <dbReference type="Proteomes" id="UP000015106"/>
    </source>
</evidence>
<accession>A0A8R7UVQ5</accession>
<sequence length="49" mass="5901">MSLYHPKANGRRWNLASYRNISKFFYEYIIIICRLLNYFDIFFGGIMGS</sequence>
<reference evidence="2" key="3">
    <citation type="submission" date="2022-06" db="UniProtKB">
        <authorList>
            <consortium name="EnsemblPlants"/>
        </authorList>
    </citation>
    <scope>IDENTIFICATION</scope>
</reference>